<gene>
    <name evidence="1" type="ORF">SAMN02745152_00762</name>
</gene>
<dbReference type="OrthoDB" id="354733at2"/>
<dbReference type="RefSeq" id="WP_078930516.1">
    <property type="nucleotide sequence ID" value="NZ_CAMFAQ010000024.1"/>
</dbReference>
<keyword evidence="2" id="KW-1185">Reference proteome</keyword>
<dbReference type="STRING" id="225004.SAMN02745152_00762"/>
<dbReference type="AlphaFoldDB" id="A0A1T4M5H4"/>
<accession>A0A1T4M5H4</accession>
<evidence type="ECO:0000313" key="2">
    <source>
        <dbReference type="Proteomes" id="UP000190395"/>
    </source>
</evidence>
<dbReference type="EMBL" id="FUXC01000003">
    <property type="protein sequence ID" value="SJZ62155.1"/>
    <property type="molecule type" value="Genomic_DNA"/>
</dbReference>
<protein>
    <submittedName>
        <fullName evidence="1">Uncharacterized protein</fullName>
    </submittedName>
</protein>
<sequence>MSEKNFSEQLIAAIDKKTDWFNSRELQNVLEQYRLMHTCEKTLYEFLLKKSLITPDPYKNDKKISDIVPPENSPFTDNERSMIIGMRLSDYDSTLDFLCNYYKFSVSNLQISNIKKLIDLNNAIQWNSFSVNSTNINTRTIATLLFNAKQGADALTVNMINDSVSKAGKAVLAINKSLKALTEFQREVYKGNIRKNVMSHPSFSAEKAASSPDDEKVQIKKLFQATMGKTPYYNELIDEIIDEDHSPDKANLQKALLKKLEVENSSAQNSEEKIDTKSILLVALRVFGAMPGQISQAKEKIIENHEVLESEHNTFFEKLKKALRKAFNIEEKPVFYQIPITDQTTDTVRHEKIDYQQFIRDLELRSRRYASAGIRKAPLYEKISQQSEEKILEYVNQQILECNKMLKILNGLDEFFKSAPLPQNRSKIKGLKMEITALKNSIVKANQRRSEYTAYIEEEAQLRKLGITNA</sequence>
<proteinExistence type="predicted"/>
<organism evidence="1 2">
    <name type="scientific">Treponema berlinense</name>
    <dbReference type="NCBI Taxonomy" id="225004"/>
    <lineage>
        <taxon>Bacteria</taxon>
        <taxon>Pseudomonadati</taxon>
        <taxon>Spirochaetota</taxon>
        <taxon>Spirochaetia</taxon>
        <taxon>Spirochaetales</taxon>
        <taxon>Treponemataceae</taxon>
        <taxon>Treponema</taxon>
    </lineage>
</organism>
<name>A0A1T4M5H4_9SPIR</name>
<dbReference type="GeneID" id="303367023"/>
<dbReference type="Proteomes" id="UP000190395">
    <property type="component" value="Unassembled WGS sequence"/>
</dbReference>
<reference evidence="1 2" key="1">
    <citation type="submission" date="2017-02" db="EMBL/GenBank/DDBJ databases">
        <authorList>
            <person name="Peterson S.W."/>
        </authorList>
    </citation>
    <scope>NUCLEOTIDE SEQUENCE [LARGE SCALE GENOMIC DNA]</scope>
    <source>
        <strain evidence="1 2">ATCC BAA-909</strain>
    </source>
</reference>
<evidence type="ECO:0000313" key="1">
    <source>
        <dbReference type="EMBL" id="SJZ62155.1"/>
    </source>
</evidence>